<sequence>MRVPAASLPAIGPGLVLLRHNRDLATVEKLQHEEEHLVAHRVDGDDPGAGVEARPRWVRPRRRVRPAEEFPEEEAPRCEYAAVRVDQTPLHAESNVTEGLAVDEEVEGHGVTVPDVYCAVSSKL</sequence>
<evidence type="ECO:0000313" key="1">
    <source>
        <dbReference type="EMBL" id="RDY07199.1"/>
    </source>
</evidence>
<feature type="non-terminal residue" evidence="1">
    <location>
        <position position="1"/>
    </location>
</feature>
<accession>A0A371HWN0</accession>
<reference evidence="1" key="1">
    <citation type="submission" date="2018-05" db="EMBL/GenBank/DDBJ databases">
        <title>Draft genome of Mucuna pruriens seed.</title>
        <authorList>
            <person name="Nnadi N.E."/>
            <person name="Vos R."/>
            <person name="Hasami M.H."/>
            <person name="Devisetty U.K."/>
            <person name="Aguiy J.C."/>
        </authorList>
    </citation>
    <scope>NUCLEOTIDE SEQUENCE [LARGE SCALE GENOMIC DNA]</scope>
    <source>
        <strain evidence="1">JCA_2017</strain>
    </source>
</reference>
<dbReference type="AlphaFoldDB" id="A0A371HWN0"/>
<keyword evidence="2" id="KW-1185">Reference proteome</keyword>
<organism evidence="1 2">
    <name type="scientific">Mucuna pruriens</name>
    <name type="common">Velvet bean</name>
    <name type="synonym">Dolichos pruriens</name>
    <dbReference type="NCBI Taxonomy" id="157652"/>
    <lineage>
        <taxon>Eukaryota</taxon>
        <taxon>Viridiplantae</taxon>
        <taxon>Streptophyta</taxon>
        <taxon>Embryophyta</taxon>
        <taxon>Tracheophyta</taxon>
        <taxon>Spermatophyta</taxon>
        <taxon>Magnoliopsida</taxon>
        <taxon>eudicotyledons</taxon>
        <taxon>Gunneridae</taxon>
        <taxon>Pentapetalae</taxon>
        <taxon>rosids</taxon>
        <taxon>fabids</taxon>
        <taxon>Fabales</taxon>
        <taxon>Fabaceae</taxon>
        <taxon>Papilionoideae</taxon>
        <taxon>50 kb inversion clade</taxon>
        <taxon>NPAAA clade</taxon>
        <taxon>indigoferoid/millettioid clade</taxon>
        <taxon>Phaseoleae</taxon>
        <taxon>Mucuna</taxon>
    </lineage>
</organism>
<evidence type="ECO:0000313" key="2">
    <source>
        <dbReference type="Proteomes" id="UP000257109"/>
    </source>
</evidence>
<dbReference type="EMBL" id="QJKJ01001524">
    <property type="protein sequence ID" value="RDY07199.1"/>
    <property type="molecule type" value="Genomic_DNA"/>
</dbReference>
<protein>
    <submittedName>
        <fullName evidence="1">Uncharacterized protein</fullName>
    </submittedName>
</protein>
<dbReference type="Proteomes" id="UP000257109">
    <property type="component" value="Unassembled WGS sequence"/>
</dbReference>
<gene>
    <name evidence="1" type="ORF">CR513_08721</name>
</gene>
<name>A0A371HWN0_MUCPR</name>
<proteinExistence type="predicted"/>
<comment type="caution">
    <text evidence="1">The sequence shown here is derived from an EMBL/GenBank/DDBJ whole genome shotgun (WGS) entry which is preliminary data.</text>
</comment>